<reference evidence="2" key="1">
    <citation type="journal article" date="2014" name="PLoS ONE">
        <title>Transcriptome-Based Identification of ABC Transporters in the Western Tarnished Plant Bug Lygus hesperus.</title>
        <authorList>
            <person name="Hull J.J."/>
            <person name="Chaney K."/>
            <person name="Geib S.M."/>
            <person name="Fabrick J.A."/>
            <person name="Brent C.S."/>
            <person name="Walsh D."/>
            <person name="Lavine L.C."/>
        </authorList>
    </citation>
    <scope>NUCLEOTIDE SEQUENCE</scope>
</reference>
<accession>A0A0A9W7B9</accession>
<evidence type="ECO:0000256" key="1">
    <source>
        <dbReference type="SAM" id="MobiDB-lite"/>
    </source>
</evidence>
<dbReference type="GO" id="GO:0016301">
    <property type="term" value="F:kinase activity"/>
    <property type="evidence" value="ECO:0007669"/>
    <property type="project" value="UniProtKB-KW"/>
</dbReference>
<evidence type="ECO:0000313" key="2">
    <source>
        <dbReference type="EMBL" id="JAG00750.1"/>
    </source>
</evidence>
<dbReference type="AlphaFoldDB" id="A0A0A9W7B9"/>
<keyword evidence="2" id="KW-0808">Transferase</keyword>
<gene>
    <name evidence="2" type="primary">PHY1</name>
    <name evidence="2" type="ORF">CM83_19398</name>
</gene>
<feature type="non-terminal residue" evidence="2">
    <location>
        <position position="1"/>
    </location>
</feature>
<name>A0A0A9W7B9_LYGHE</name>
<keyword evidence="2" id="KW-0418">Kinase</keyword>
<feature type="compositionally biased region" description="Basic and acidic residues" evidence="1">
    <location>
        <begin position="210"/>
        <end position="225"/>
    </location>
</feature>
<feature type="region of interest" description="Disordered" evidence="1">
    <location>
        <begin position="174"/>
        <end position="256"/>
    </location>
</feature>
<protein>
    <submittedName>
        <fullName evidence="2">Light-sensor Protein kinase</fullName>
    </submittedName>
</protein>
<dbReference type="EMBL" id="GBHO01042854">
    <property type="protein sequence ID" value="JAG00750.1"/>
    <property type="molecule type" value="Transcribed_RNA"/>
</dbReference>
<reference evidence="2" key="2">
    <citation type="submission" date="2014-07" db="EMBL/GenBank/DDBJ databases">
        <authorList>
            <person name="Hull J."/>
        </authorList>
    </citation>
    <scope>NUCLEOTIDE SEQUENCE</scope>
</reference>
<proteinExistence type="predicted"/>
<sequence>STEGEKEPPNPLKGAHYNYEFCTCDAPLPESYVPRPLKKKKPKYKGPKAGIWCGQPCCAVAEYFPLETKGVVMDPINLKMKEPTAAVPPGTCCFRNDQLIFQVPDKSPKSDFDVLPVYNVGPDEKPLGVRMIKPEENPQLDPDNNTYLLTITKTDVKGKPARLQLALKIPRAPDMSVSETERTAQYDPEDLTGKKNSTNKGGKKGQKSSDGAEWRKTGKTKEMSKKTTITTEKSTKTNQMKMSNLKNLRKEMKKMG</sequence>
<organism evidence="2">
    <name type="scientific">Lygus hesperus</name>
    <name type="common">Western plant bug</name>
    <dbReference type="NCBI Taxonomy" id="30085"/>
    <lineage>
        <taxon>Eukaryota</taxon>
        <taxon>Metazoa</taxon>
        <taxon>Ecdysozoa</taxon>
        <taxon>Arthropoda</taxon>
        <taxon>Hexapoda</taxon>
        <taxon>Insecta</taxon>
        <taxon>Pterygota</taxon>
        <taxon>Neoptera</taxon>
        <taxon>Paraneoptera</taxon>
        <taxon>Hemiptera</taxon>
        <taxon>Heteroptera</taxon>
        <taxon>Panheteroptera</taxon>
        <taxon>Cimicomorpha</taxon>
        <taxon>Miridae</taxon>
        <taxon>Mirini</taxon>
        <taxon>Lygus</taxon>
    </lineage>
</organism>